<dbReference type="PANTHER" id="PTHR10877:SF183">
    <property type="entry name" value="AT14535P-RELATED"/>
    <property type="match status" value="1"/>
</dbReference>
<dbReference type="Proteomes" id="UP000241890">
    <property type="component" value="Unassembled WGS sequence"/>
</dbReference>
<name>A0A2R5GLV4_9STRA</name>
<evidence type="ECO:0000313" key="8">
    <source>
        <dbReference type="Proteomes" id="UP000241890"/>
    </source>
</evidence>
<protein>
    <recommendedName>
        <fullName evidence="6">Polycystin cation channel PKD1/PKD2 domain-containing protein</fullName>
    </recommendedName>
</protein>
<feature type="transmembrane region" description="Helical" evidence="5">
    <location>
        <begin position="456"/>
        <end position="479"/>
    </location>
</feature>
<feature type="transmembrane region" description="Helical" evidence="5">
    <location>
        <begin position="70"/>
        <end position="88"/>
    </location>
</feature>
<evidence type="ECO:0000256" key="4">
    <source>
        <dbReference type="ARBA" id="ARBA00023136"/>
    </source>
</evidence>
<evidence type="ECO:0000256" key="5">
    <source>
        <dbReference type="SAM" id="Phobius"/>
    </source>
</evidence>
<evidence type="ECO:0000256" key="1">
    <source>
        <dbReference type="ARBA" id="ARBA00004141"/>
    </source>
</evidence>
<comment type="caution">
    <text evidence="7">The sequence shown here is derived from an EMBL/GenBank/DDBJ whole genome shotgun (WGS) entry which is preliminary data.</text>
</comment>
<dbReference type="Pfam" id="PF08016">
    <property type="entry name" value="PKD_channel"/>
    <property type="match status" value="1"/>
</dbReference>
<evidence type="ECO:0000259" key="6">
    <source>
        <dbReference type="Pfam" id="PF08016"/>
    </source>
</evidence>
<feature type="transmembrane region" description="Helical" evidence="5">
    <location>
        <begin position="572"/>
        <end position="596"/>
    </location>
</feature>
<feature type="domain" description="Polycystin cation channel PKD1/PKD2" evidence="6">
    <location>
        <begin position="536"/>
        <end position="664"/>
    </location>
</feature>
<sequence>MEPTAEDEETAAAEREQLLAQLDVDAQADADEKQRARDKSSQKRFVAWEDLRDVLEEEDKIDFAFREIRFHVFFFVFVVPFFIMQSHISARFQTLEQLRGLLERREFYTGFPTNFTSQQPPPFWFPSDPVAADGLNKLNFAQVSAENEYWDWVTQVIGQGIMFPRFQQMGIGASEEEAFWYLNNSTLETQIENAYIFRQARTRTPSMVLLEGARFRSIRVVAAEPRAKSAANKFQDLQLYPPFDSSVEATSLERYGLFSCKLNESSSGNVPQNFYPAFTTFVFSWEQSEVLQTRDVRGNFASYPGNGFTATLPLQNSSWYSTMNRIAMFRNGIANLTRDGWDVGASSTSRRSQGEFARTFFTPATRAVILSMTFYNGNTNLYAFVECVLEISAAGTFNTFVNYYISPQPGRGSSSVPLDSNALAEVIFAWIAVGYMVLCFLRLFRNLNSYRYGSPWVLVELTTLALYGVSIAWIARAYALTQGNPLSLPDADIYTSQVTDPFWICKGEATTFAPCGGQPPLSENFGLWAKDFISMQFVFALLFLSGCLKLMRFMLQFWRFRVFTKTLKKAGWDLLFFLIIFTIMFVGYTLSGYLFYQANSTHFRSLSRSAMYTLLNFIRVDTAYYALVNVNVYASVFTPVYFFSYFFVFVWTFASVLLAIIYNAWYWAKGATYEQASKGWKERMLRQDLLALFSVGDTLERNPYAMHSQTSLRVALRYLCHRNAERRRLGRERICVFACARPRRGWIDKETAMLRLKLWKERRENANVYFLDAEMLQAALGRKVNRDQVTYYFTLLEDNMYTKIEVDQRETHLALQRERDGQGSLQGSKVSLLTRNSITTSIDNLSSNHDAWLMQVDSYLALMRGSHAQNLRTTRTLAEDAHTLAVYSRGPREAET</sequence>
<evidence type="ECO:0000313" key="7">
    <source>
        <dbReference type="EMBL" id="GBG31876.1"/>
    </source>
</evidence>
<keyword evidence="2 5" id="KW-0812">Transmembrane</keyword>
<evidence type="ECO:0000256" key="2">
    <source>
        <dbReference type="ARBA" id="ARBA00022692"/>
    </source>
</evidence>
<dbReference type="EMBL" id="BEYU01000109">
    <property type="protein sequence ID" value="GBG31876.1"/>
    <property type="molecule type" value="Genomic_DNA"/>
</dbReference>
<dbReference type="PANTHER" id="PTHR10877">
    <property type="entry name" value="POLYCYSTIN FAMILY MEMBER"/>
    <property type="match status" value="1"/>
</dbReference>
<feature type="transmembrane region" description="Helical" evidence="5">
    <location>
        <begin position="422"/>
        <end position="444"/>
    </location>
</feature>
<dbReference type="InterPro" id="IPR013122">
    <property type="entry name" value="PKD1_2_channel"/>
</dbReference>
<reference evidence="7 8" key="1">
    <citation type="submission" date="2017-12" db="EMBL/GenBank/DDBJ databases">
        <title>Sequencing, de novo assembly and annotation of complete genome of a new Thraustochytrid species, strain FCC1311.</title>
        <authorList>
            <person name="Sedici K."/>
            <person name="Godart F."/>
            <person name="Aiese Cigliano R."/>
            <person name="Sanseverino W."/>
            <person name="Barakat M."/>
            <person name="Ortet P."/>
            <person name="Marechal E."/>
            <person name="Cagnac O."/>
            <person name="Amato A."/>
        </authorList>
    </citation>
    <scope>NUCLEOTIDE SEQUENCE [LARGE SCALE GENOMIC DNA]</scope>
</reference>
<proteinExistence type="predicted"/>
<comment type="subcellular location">
    <subcellularLocation>
        <location evidence="1">Membrane</location>
        <topology evidence="1">Multi-pass membrane protein</topology>
    </subcellularLocation>
</comment>
<gene>
    <name evidence="7" type="ORF">FCC1311_081012</name>
</gene>
<feature type="transmembrane region" description="Helical" evidence="5">
    <location>
        <begin position="532"/>
        <end position="551"/>
    </location>
</feature>
<keyword evidence="4 5" id="KW-0472">Membrane</keyword>
<dbReference type="InParanoid" id="A0A2R5GLV4"/>
<organism evidence="7 8">
    <name type="scientific">Hondaea fermentalgiana</name>
    <dbReference type="NCBI Taxonomy" id="2315210"/>
    <lineage>
        <taxon>Eukaryota</taxon>
        <taxon>Sar</taxon>
        <taxon>Stramenopiles</taxon>
        <taxon>Bigyra</taxon>
        <taxon>Labyrinthulomycetes</taxon>
        <taxon>Thraustochytrida</taxon>
        <taxon>Thraustochytriidae</taxon>
        <taxon>Hondaea</taxon>
    </lineage>
</organism>
<keyword evidence="8" id="KW-1185">Reference proteome</keyword>
<feature type="transmembrane region" description="Helical" evidence="5">
    <location>
        <begin position="642"/>
        <end position="668"/>
    </location>
</feature>
<evidence type="ECO:0000256" key="3">
    <source>
        <dbReference type="ARBA" id="ARBA00022989"/>
    </source>
</evidence>
<keyword evidence="3 5" id="KW-1133">Transmembrane helix</keyword>
<accession>A0A2R5GLV4</accession>
<dbReference type="InterPro" id="IPR051223">
    <property type="entry name" value="Polycystin"/>
</dbReference>
<dbReference type="AlphaFoldDB" id="A0A2R5GLV4"/>
<dbReference type="GO" id="GO:0016020">
    <property type="term" value="C:membrane"/>
    <property type="evidence" value="ECO:0007669"/>
    <property type="project" value="UniProtKB-SubCell"/>
</dbReference>